<protein>
    <recommendedName>
        <fullName evidence="8">Carbamoyltransferase HypF</fullName>
        <ecNumber evidence="8">6.2.-.-</ecNumber>
    </recommendedName>
</protein>
<keyword evidence="13" id="KW-1185">Reference proteome</keyword>
<dbReference type="SUPFAM" id="SSF54975">
    <property type="entry name" value="Acylphosphatase/BLUF domain-like"/>
    <property type="match status" value="1"/>
</dbReference>
<dbReference type="STRING" id="1434232.MAIT1_03653"/>
<dbReference type="GO" id="GO:0051604">
    <property type="term" value="P:protein maturation"/>
    <property type="evidence" value="ECO:0007669"/>
    <property type="project" value="TreeGrafter"/>
</dbReference>
<gene>
    <name evidence="12" type="primary">hypF</name>
    <name evidence="12" type="ORF">MAIT1_03653</name>
</gene>
<dbReference type="InterPro" id="IPR006070">
    <property type="entry name" value="Sua5-like_dom"/>
</dbReference>
<keyword evidence="4" id="KW-0479">Metal-binding</keyword>
<dbReference type="PROSITE" id="PS51160">
    <property type="entry name" value="ACYLPHOSPHATASE_3"/>
    <property type="match status" value="1"/>
</dbReference>
<dbReference type="InterPro" id="IPR055128">
    <property type="entry name" value="HypF_C_2"/>
</dbReference>
<evidence type="ECO:0000256" key="1">
    <source>
        <dbReference type="ARBA" id="ARBA00004711"/>
    </source>
</evidence>
<dbReference type="EMBL" id="LVJN01000019">
    <property type="protein sequence ID" value="OSM04087.1"/>
    <property type="molecule type" value="Genomic_DNA"/>
</dbReference>
<dbReference type="Pfam" id="PF22521">
    <property type="entry name" value="HypF_C_2"/>
    <property type="match status" value="1"/>
</dbReference>
<dbReference type="Gene3D" id="3.30.420.40">
    <property type="match status" value="1"/>
</dbReference>
<proteinExistence type="inferred from homology"/>
<dbReference type="PANTHER" id="PTHR42959">
    <property type="entry name" value="CARBAMOYLTRANSFERASE"/>
    <property type="match status" value="1"/>
</dbReference>
<keyword evidence="3" id="KW-0436">Ligase</keyword>
<evidence type="ECO:0000259" key="10">
    <source>
        <dbReference type="PROSITE" id="PS51160"/>
    </source>
</evidence>
<evidence type="ECO:0000256" key="9">
    <source>
        <dbReference type="PROSITE-ProRule" id="PRU00520"/>
    </source>
</evidence>
<dbReference type="PROSITE" id="PS00150">
    <property type="entry name" value="ACYLPHOSPHATASE_1"/>
    <property type="match status" value="1"/>
</dbReference>
<comment type="function">
    <text evidence="8">Involved in the maturation of [NiFe] hydrogenases. Along with HypE, it catalyzes the synthesis of the CN ligands of the active site iron of [NiFe]-hydrogenases. HypF functions as a carbamoyl transferase using carbamoylphosphate as a substrate and transferring the carboxamido moiety in an ATP-dependent reaction to the thiolate of the C-terminal cysteine of HypE yielding a protein-S-carboxamide.</text>
</comment>
<evidence type="ECO:0000256" key="2">
    <source>
        <dbReference type="ARBA" id="ARBA00008097"/>
    </source>
</evidence>
<name>A0A1Y2K3Z5_9PROT</name>
<dbReference type="GO" id="GO:0003725">
    <property type="term" value="F:double-stranded RNA binding"/>
    <property type="evidence" value="ECO:0007669"/>
    <property type="project" value="InterPro"/>
</dbReference>
<dbReference type="InterPro" id="IPR036046">
    <property type="entry name" value="Acylphosphatase-like_dom_sf"/>
</dbReference>
<evidence type="ECO:0000256" key="8">
    <source>
        <dbReference type="PIRNR" id="PIRNR006256"/>
    </source>
</evidence>
<dbReference type="InterPro" id="IPR011125">
    <property type="entry name" value="Znf_HypF"/>
</dbReference>
<dbReference type="PROSITE" id="PS51163">
    <property type="entry name" value="YRDC"/>
    <property type="match status" value="1"/>
</dbReference>
<dbReference type="EC" id="6.2.-.-" evidence="8"/>
<dbReference type="SUPFAM" id="SSF55821">
    <property type="entry name" value="YrdC/RibB"/>
    <property type="match status" value="1"/>
</dbReference>
<feature type="domain" description="YrdC-like" evidence="11">
    <location>
        <begin position="209"/>
        <end position="399"/>
    </location>
</feature>
<dbReference type="PIRSF" id="PIRSF006256">
    <property type="entry name" value="CMPcnvr_hdrg_mat"/>
    <property type="match status" value="1"/>
</dbReference>
<evidence type="ECO:0000259" key="11">
    <source>
        <dbReference type="PROSITE" id="PS51163"/>
    </source>
</evidence>
<evidence type="ECO:0000256" key="3">
    <source>
        <dbReference type="ARBA" id="ARBA00022598"/>
    </source>
</evidence>
<feature type="active site" evidence="9">
    <location>
        <position position="45"/>
    </location>
</feature>
<evidence type="ECO:0000256" key="7">
    <source>
        <dbReference type="ARBA" id="ARBA00048220"/>
    </source>
</evidence>
<keyword evidence="9" id="KW-0378">Hydrolase</keyword>
<accession>A0A1Y2K3Z5</accession>
<dbReference type="Gene3D" id="3.90.870.50">
    <property type="match status" value="1"/>
</dbReference>
<dbReference type="NCBIfam" id="TIGR00143">
    <property type="entry name" value="hypF"/>
    <property type="match status" value="1"/>
</dbReference>
<dbReference type="Proteomes" id="UP000194003">
    <property type="component" value="Unassembled WGS sequence"/>
</dbReference>
<dbReference type="Gene3D" id="3.30.110.120">
    <property type="match status" value="1"/>
</dbReference>
<feature type="domain" description="Acylphosphatase-like" evidence="10">
    <location>
        <begin position="12"/>
        <end position="99"/>
    </location>
</feature>
<dbReference type="GO" id="GO:0016874">
    <property type="term" value="F:ligase activity"/>
    <property type="evidence" value="ECO:0007669"/>
    <property type="project" value="UniProtKB-UniRule"/>
</dbReference>
<sequence>MQGRGVADALAAVSLRVIGRVQGVGFRPFIYRIAHQYGVAGWVRNAAGRVEIVAQAPETALTAFIDAITTQAPPLARPTVAGRETIDVEIGLSGFVIHHSAEGDPAEAGIPPDQFCCDDCLAEMRDPNQRRFRYPFINCTQCGPRYTIIDHLPYDRPHTSMAAFPLCDDCRAEYENPLDRRFHAQPLACPTCGPQLTFMQDGVRLNGNETGLRAAVAALRDGRIVAVKGIGGYHLICDAANAGAVARLRDLKPRPHKPLAVMPPLRGADGLAAARALAELTPVHAEALRDPLRPVVLCPKRADAPLCEGIAQGLGEVGLMLPYSPLHHLLTQDFGAALVCTSANISGEPVLTDNAEVETRLAHVAQAYLHHNRPIRRPADDGVFRIIDGAPRPLRLGRGCAPLELRLTQPVARPLLAVGGQMKNALALAWGERLILSPHIGDPGTQRGMRTFETTAAQLQQLYGVRAEAIAHDAHPDYSVTQWARAQDLPLIPVYHHEAHAAAMAGELAAEYDGDWLIFAWDGVGLGRDGTLWGGEALLGRPGAWKRVGSWRPFALPGGDAAARQPWRSAAALCWSLQQPFATPGLSREALQLLKQAWERGINAPVTSAVGRLFDAASALCGVCLEASFEGQGPMMLEAVCDAASAPLDLPLARNAEGVWVSDWAPLVAAMADADHAIAARSGLFHATLIAALLAQAQAVAADHPGALRVGLGGGVFQNRMLCEGALTALRGAGFDAHVGREIPMNDAGLAAGQIFEALASPRL</sequence>
<dbReference type="OrthoDB" id="9808093at2"/>
<dbReference type="UniPathway" id="UPA00335"/>
<dbReference type="GO" id="GO:0003998">
    <property type="term" value="F:acylphosphatase activity"/>
    <property type="evidence" value="ECO:0007669"/>
    <property type="project" value="UniProtKB-EC"/>
</dbReference>
<evidence type="ECO:0000256" key="4">
    <source>
        <dbReference type="ARBA" id="ARBA00022723"/>
    </source>
</evidence>
<comment type="catalytic activity">
    <reaction evidence="9">
        <text>an acyl phosphate + H2O = a carboxylate + phosphate + H(+)</text>
        <dbReference type="Rhea" id="RHEA:14965"/>
        <dbReference type="ChEBI" id="CHEBI:15377"/>
        <dbReference type="ChEBI" id="CHEBI:15378"/>
        <dbReference type="ChEBI" id="CHEBI:29067"/>
        <dbReference type="ChEBI" id="CHEBI:43474"/>
        <dbReference type="ChEBI" id="CHEBI:59918"/>
        <dbReference type="EC" id="3.6.1.7"/>
    </reaction>
</comment>
<keyword evidence="6" id="KW-0862">Zinc</keyword>
<dbReference type="InterPro" id="IPR041440">
    <property type="entry name" value="HypF_C"/>
</dbReference>
<comment type="catalytic activity">
    <reaction evidence="7 8">
        <text>C-terminal L-cysteinyl-[HypE protein] + carbamoyl phosphate + ATP + H2O = C-terminal S-carboxamide-L-cysteinyl-[HypE protein] + AMP + phosphate + diphosphate + H(+)</text>
        <dbReference type="Rhea" id="RHEA:55636"/>
        <dbReference type="Rhea" id="RHEA-COMP:14247"/>
        <dbReference type="Rhea" id="RHEA-COMP:14392"/>
        <dbReference type="ChEBI" id="CHEBI:15377"/>
        <dbReference type="ChEBI" id="CHEBI:15378"/>
        <dbReference type="ChEBI" id="CHEBI:30616"/>
        <dbReference type="ChEBI" id="CHEBI:33019"/>
        <dbReference type="ChEBI" id="CHEBI:43474"/>
        <dbReference type="ChEBI" id="CHEBI:58228"/>
        <dbReference type="ChEBI" id="CHEBI:76913"/>
        <dbReference type="ChEBI" id="CHEBI:139126"/>
        <dbReference type="ChEBI" id="CHEBI:456215"/>
    </reaction>
</comment>
<dbReference type="Pfam" id="PF01300">
    <property type="entry name" value="Sua5_yciO_yrdC"/>
    <property type="match status" value="1"/>
</dbReference>
<comment type="similarity">
    <text evidence="2 8">Belongs to the carbamoyltransferase HypF family.</text>
</comment>
<evidence type="ECO:0000256" key="6">
    <source>
        <dbReference type="ARBA" id="ARBA00022833"/>
    </source>
</evidence>
<dbReference type="Gene3D" id="3.30.420.360">
    <property type="match status" value="1"/>
</dbReference>
<dbReference type="AlphaFoldDB" id="A0A1Y2K3Z5"/>
<dbReference type="Pfam" id="PF00708">
    <property type="entry name" value="Acylphosphatase"/>
    <property type="match status" value="1"/>
</dbReference>
<keyword evidence="5" id="KW-0863">Zinc-finger</keyword>
<dbReference type="InterPro" id="IPR004421">
    <property type="entry name" value="Carbamoyltransferase_HypF"/>
</dbReference>
<dbReference type="Pfam" id="PF17788">
    <property type="entry name" value="HypF_C"/>
    <property type="match status" value="1"/>
</dbReference>
<comment type="caution">
    <text evidence="12">The sequence shown here is derived from an EMBL/GenBank/DDBJ whole genome shotgun (WGS) entry which is preliminary data.</text>
</comment>
<dbReference type="GO" id="GO:0016743">
    <property type="term" value="F:carboxyl- or carbamoyltransferase activity"/>
    <property type="evidence" value="ECO:0007669"/>
    <property type="project" value="UniProtKB-UniRule"/>
</dbReference>
<dbReference type="InterPro" id="IPR051060">
    <property type="entry name" value="Carbamoyltrans_HypF-like"/>
</dbReference>
<comment type="pathway">
    <text evidence="1 8">Protein modification; [NiFe] hydrogenase maturation.</text>
</comment>
<reference evidence="12 13" key="1">
    <citation type="journal article" date="2016" name="BMC Genomics">
        <title>Combined genomic and structural analyses of a cultured magnetotactic bacterium reveals its niche adaptation to a dynamic environment.</title>
        <authorList>
            <person name="Araujo A.C."/>
            <person name="Morillo V."/>
            <person name="Cypriano J."/>
            <person name="Teixeira L.C."/>
            <person name="Leao P."/>
            <person name="Lyra S."/>
            <person name="Almeida L.G."/>
            <person name="Bazylinski D.A."/>
            <person name="Vasconcellos A.T."/>
            <person name="Abreu F."/>
            <person name="Lins U."/>
        </authorList>
    </citation>
    <scope>NUCLEOTIDE SEQUENCE [LARGE SCALE GENOMIC DNA]</scope>
    <source>
        <strain evidence="12 13">IT-1</strain>
    </source>
</reference>
<dbReference type="GO" id="GO:0008270">
    <property type="term" value="F:zinc ion binding"/>
    <property type="evidence" value="ECO:0007669"/>
    <property type="project" value="UniProtKB-KW"/>
</dbReference>
<evidence type="ECO:0000313" key="12">
    <source>
        <dbReference type="EMBL" id="OSM04087.1"/>
    </source>
</evidence>
<dbReference type="InterPro" id="IPR001792">
    <property type="entry name" value="Acylphosphatase-like_dom"/>
</dbReference>
<organism evidence="12 13">
    <name type="scientific">Magnetofaba australis IT-1</name>
    <dbReference type="NCBI Taxonomy" id="1434232"/>
    <lineage>
        <taxon>Bacteria</taxon>
        <taxon>Pseudomonadati</taxon>
        <taxon>Pseudomonadota</taxon>
        <taxon>Magnetococcia</taxon>
        <taxon>Magnetococcales</taxon>
        <taxon>Magnetococcaceae</taxon>
        <taxon>Magnetofaba</taxon>
    </lineage>
</organism>
<dbReference type="InterPro" id="IPR017968">
    <property type="entry name" value="Acylphosphatase_CS"/>
</dbReference>
<feature type="active site" evidence="9">
    <location>
        <position position="27"/>
    </location>
</feature>
<dbReference type="InterPro" id="IPR017945">
    <property type="entry name" value="DHBP_synth_RibB-like_a/b_dom"/>
</dbReference>
<evidence type="ECO:0000313" key="13">
    <source>
        <dbReference type="Proteomes" id="UP000194003"/>
    </source>
</evidence>
<keyword evidence="12" id="KW-0808">Transferase</keyword>
<dbReference type="PANTHER" id="PTHR42959:SF1">
    <property type="entry name" value="CARBAMOYLTRANSFERASE HYPF"/>
    <property type="match status" value="1"/>
</dbReference>
<dbReference type="Pfam" id="PF07503">
    <property type="entry name" value="zf-HYPF"/>
    <property type="match status" value="2"/>
</dbReference>
<evidence type="ECO:0000256" key="5">
    <source>
        <dbReference type="ARBA" id="ARBA00022771"/>
    </source>
</evidence>